<dbReference type="AlphaFoldDB" id="A0A8R1V2L4"/>
<dbReference type="InterPro" id="IPR011333">
    <property type="entry name" value="SKP1/BTB/POZ_sf"/>
</dbReference>
<feature type="domain" description="BTB" evidence="1">
    <location>
        <begin position="4"/>
        <end position="71"/>
    </location>
</feature>
<reference evidence="2" key="2">
    <citation type="submission" date="2022-06" db="UniProtKB">
        <authorList>
            <consortium name="EnsemblMetazoa"/>
        </authorList>
    </citation>
    <scope>IDENTIFICATION</scope>
    <source>
        <strain evidence="2">PS312</strain>
    </source>
</reference>
<keyword evidence="3" id="KW-1185">Reference proteome</keyword>
<organism evidence="2 3">
    <name type="scientific">Pristionchus pacificus</name>
    <name type="common">Parasitic nematode worm</name>
    <dbReference type="NCBI Taxonomy" id="54126"/>
    <lineage>
        <taxon>Eukaryota</taxon>
        <taxon>Metazoa</taxon>
        <taxon>Ecdysozoa</taxon>
        <taxon>Nematoda</taxon>
        <taxon>Chromadorea</taxon>
        <taxon>Rhabditida</taxon>
        <taxon>Rhabditina</taxon>
        <taxon>Diplogasteromorpha</taxon>
        <taxon>Diplogasteroidea</taxon>
        <taxon>Neodiplogasteridae</taxon>
        <taxon>Pristionchus</taxon>
    </lineage>
</organism>
<dbReference type="InterPro" id="IPR000210">
    <property type="entry name" value="BTB/POZ_dom"/>
</dbReference>
<protein>
    <recommendedName>
        <fullName evidence="1">BTB domain-containing protein</fullName>
    </recommendedName>
</protein>
<dbReference type="CDD" id="cd18186">
    <property type="entry name" value="BTB_POZ_ZBTB_KLHL-like"/>
    <property type="match status" value="1"/>
</dbReference>
<dbReference type="PANTHER" id="PTHR47022:SF1">
    <property type="entry name" value="BTB AND MATH DOMAIN-CONTAINING PROTEIN 36-RELATED"/>
    <property type="match status" value="1"/>
</dbReference>
<sequence>VSSHDITFLIDGKKIHANKGILCVHSPVFSAMFYGEFTEKNKKEIELKDVDSKAFIGMLNLLYPSYEKISDSNCESILKIADRFQIDVCDYRSSREISY</sequence>
<dbReference type="Proteomes" id="UP000005239">
    <property type="component" value="Unassembled WGS sequence"/>
</dbReference>
<reference evidence="3" key="1">
    <citation type="journal article" date="2008" name="Nat. Genet.">
        <title>The Pristionchus pacificus genome provides a unique perspective on nematode lifestyle and parasitism.</title>
        <authorList>
            <person name="Dieterich C."/>
            <person name="Clifton S.W."/>
            <person name="Schuster L.N."/>
            <person name="Chinwalla A."/>
            <person name="Delehaunty K."/>
            <person name="Dinkelacker I."/>
            <person name="Fulton L."/>
            <person name="Fulton R."/>
            <person name="Godfrey J."/>
            <person name="Minx P."/>
            <person name="Mitreva M."/>
            <person name="Roeseler W."/>
            <person name="Tian H."/>
            <person name="Witte H."/>
            <person name="Yang S.P."/>
            <person name="Wilson R.K."/>
            <person name="Sommer R.J."/>
        </authorList>
    </citation>
    <scope>NUCLEOTIDE SEQUENCE [LARGE SCALE GENOMIC DNA]</scope>
    <source>
        <strain evidence="3">PS312</strain>
    </source>
</reference>
<dbReference type="Gene3D" id="3.30.710.10">
    <property type="entry name" value="Potassium Channel Kv1.1, Chain A"/>
    <property type="match status" value="1"/>
</dbReference>
<evidence type="ECO:0000313" key="2">
    <source>
        <dbReference type="EnsemblMetazoa" id="PPA46949.1"/>
    </source>
</evidence>
<dbReference type="PANTHER" id="PTHR47022">
    <property type="entry name" value="BTB AND MATH DOMAIN-CONTAINING PROTEIN 36-RELATED"/>
    <property type="match status" value="1"/>
</dbReference>
<dbReference type="Pfam" id="PF00651">
    <property type="entry name" value="BTB"/>
    <property type="match status" value="1"/>
</dbReference>
<evidence type="ECO:0000313" key="3">
    <source>
        <dbReference type="Proteomes" id="UP000005239"/>
    </source>
</evidence>
<dbReference type="PROSITE" id="PS50097">
    <property type="entry name" value="BTB"/>
    <property type="match status" value="1"/>
</dbReference>
<dbReference type="OrthoDB" id="5858638at2759"/>
<accession>A0A8R1V2L4</accession>
<gene>
    <name evidence="2" type="primary">WBGene00304728</name>
</gene>
<dbReference type="SUPFAM" id="SSF54695">
    <property type="entry name" value="POZ domain"/>
    <property type="match status" value="1"/>
</dbReference>
<name>A0A8R1V2L4_PRIPA</name>
<proteinExistence type="predicted"/>
<evidence type="ECO:0000259" key="1">
    <source>
        <dbReference type="PROSITE" id="PS50097"/>
    </source>
</evidence>
<dbReference type="SMART" id="SM00225">
    <property type="entry name" value="BTB"/>
    <property type="match status" value="1"/>
</dbReference>
<dbReference type="EnsemblMetazoa" id="PPA46949.1">
    <property type="protein sequence ID" value="PPA46949.1"/>
    <property type="gene ID" value="WBGene00304728"/>
</dbReference>